<proteinExistence type="predicted"/>
<organism evidence="2 3">
    <name type="scientific">Asticcacaulis biprosthecium C19</name>
    <dbReference type="NCBI Taxonomy" id="715226"/>
    <lineage>
        <taxon>Bacteria</taxon>
        <taxon>Pseudomonadati</taxon>
        <taxon>Pseudomonadota</taxon>
        <taxon>Alphaproteobacteria</taxon>
        <taxon>Caulobacterales</taxon>
        <taxon>Caulobacteraceae</taxon>
        <taxon>Asticcacaulis</taxon>
    </lineage>
</organism>
<feature type="chain" id="PRO_5003314309" evidence="1">
    <location>
        <begin position="19"/>
        <end position="480"/>
    </location>
</feature>
<evidence type="ECO:0000256" key="1">
    <source>
        <dbReference type="SAM" id="SignalP"/>
    </source>
</evidence>
<dbReference type="OrthoDB" id="7203732at2"/>
<feature type="signal peptide" evidence="1">
    <location>
        <begin position="1"/>
        <end position="18"/>
    </location>
</feature>
<sequence>MKLSKLAGALMAAGLALAASFSATASYAQNPEPDDGPPVKKGAKAATAALPAVNPMELAPQIVATAKINCEPINAKVIGQTEIDGADGKKTRANMFEIACKAGPGFILTAPSATDVKQPFSCNYLVKIKEKQADATQCTLPENLPEYKWLTPVVQKFVPGCEVIKARVIGSTTTAPLIDRYEFACAAGSGGVLDYAQLGQTAETEYKNCLIFDGTASACTFTTKAQLIEALKPLAASANPNCQVTDARFVGITKDNDGFYYEFGCATPPGFIALANLDGSYNRSVACASAMGLGGCKFTDANVAAADANAYMTGVLKANGKTCTVKDYTIHGTQESTKRDYAEFACPEQPFGLIGFVPQPGSDGQTRVYDCFMDQTGRKMCTMVKPDDLMKHLDRLIKVAQPTKNCDVKEVRYIGESSDQEDALLAELACVNKRGYIVLVSPDRKTIVDAVPCTIARSQKMELKCEIAGNGTYSSAANDD</sequence>
<dbReference type="HOGENOM" id="CLU_578279_0_0_5"/>
<dbReference type="RefSeq" id="WP_006273985.1">
    <property type="nucleotide sequence ID" value="NZ_GL883079.1"/>
</dbReference>
<keyword evidence="1" id="KW-0732">Signal</keyword>
<dbReference type="EMBL" id="GL883079">
    <property type="protein sequence ID" value="EGF90186.1"/>
    <property type="molecule type" value="Genomic_DNA"/>
</dbReference>
<keyword evidence="3" id="KW-1185">Reference proteome</keyword>
<dbReference type="Proteomes" id="UP000006512">
    <property type="component" value="Unassembled WGS sequence"/>
</dbReference>
<gene>
    <name evidence="2" type="ORF">ABI_32010</name>
</gene>
<evidence type="ECO:0000313" key="2">
    <source>
        <dbReference type="EMBL" id="EGF90186.1"/>
    </source>
</evidence>
<name>F4QPP9_9CAUL</name>
<evidence type="ECO:0000313" key="3">
    <source>
        <dbReference type="Proteomes" id="UP000006512"/>
    </source>
</evidence>
<reference evidence="3" key="1">
    <citation type="submission" date="2011-03" db="EMBL/GenBank/DDBJ databases">
        <title>Draft genome sequence of Brevundimonas diminuta.</title>
        <authorList>
            <person name="Brown P.J.B."/>
            <person name="Buechlein A."/>
            <person name="Hemmerich C."/>
            <person name="Brun Y.V."/>
        </authorList>
    </citation>
    <scope>NUCLEOTIDE SEQUENCE [LARGE SCALE GENOMIC DNA]</scope>
    <source>
        <strain evidence="3">C19</strain>
    </source>
</reference>
<protein>
    <submittedName>
        <fullName evidence="2">Uncharacterized protein</fullName>
    </submittedName>
</protein>
<accession>F4QPP9</accession>
<dbReference type="AlphaFoldDB" id="F4QPP9"/>
<dbReference type="eggNOG" id="ENOG5032R73">
    <property type="taxonomic scope" value="Bacteria"/>
</dbReference>